<dbReference type="RefSeq" id="WP_185138031.1">
    <property type="nucleotide sequence ID" value="NZ_JACJVR010000084.1"/>
</dbReference>
<dbReference type="SUPFAM" id="SSF53756">
    <property type="entry name" value="UDP-Glycosyltransferase/glycogen phosphorylase"/>
    <property type="match status" value="1"/>
</dbReference>
<dbReference type="EMBL" id="JACJVR010000084">
    <property type="protein sequence ID" value="MBB6694059.1"/>
    <property type="molecule type" value="Genomic_DNA"/>
</dbReference>
<feature type="compositionally biased region" description="Basic residues" evidence="1">
    <location>
        <begin position="1"/>
        <end position="39"/>
    </location>
</feature>
<evidence type="ECO:0000259" key="2">
    <source>
        <dbReference type="Pfam" id="PF00534"/>
    </source>
</evidence>
<keyword evidence="4" id="KW-0808">Transferase</keyword>
<proteinExistence type="predicted"/>
<keyword evidence="5" id="KW-1185">Reference proteome</keyword>
<evidence type="ECO:0000313" key="4">
    <source>
        <dbReference type="EMBL" id="MBB6694059.1"/>
    </source>
</evidence>
<evidence type="ECO:0000259" key="3">
    <source>
        <dbReference type="Pfam" id="PF13579"/>
    </source>
</evidence>
<feature type="domain" description="Glycosyl transferase family 1" evidence="2">
    <location>
        <begin position="309"/>
        <end position="462"/>
    </location>
</feature>
<dbReference type="Gene3D" id="3.40.50.2000">
    <property type="entry name" value="Glycogen Phosphorylase B"/>
    <property type="match status" value="2"/>
</dbReference>
<reference evidence="4 5" key="1">
    <citation type="submission" date="2020-08" db="EMBL/GenBank/DDBJ databases">
        <title>Cohnella phylogeny.</title>
        <authorList>
            <person name="Dunlap C."/>
        </authorList>
    </citation>
    <scope>NUCLEOTIDE SEQUENCE [LARGE SCALE GENOMIC DNA]</scope>
    <source>
        <strain evidence="4 5">DSM 25239</strain>
    </source>
</reference>
<comment type="caution">
    <text evidence="4">The sequence shown here is derived from an EMBL/GenBank/DDBJ whole genome shotgun (WGS) entry which is preliminary data.</text>
</comment>
<evidence type="ECO:0000313" key="5">
    <source>
        <dbReference type="Proteomes" id="UP000553776"/>
    </source>
</evidence>
<dbReference type="Pfam" id="PF00534">
    <property type="entry name" value="Glycos_transf_1"/>
    <property type="match status" value="1"/>
</dbReference>
<name>A0A841U2Q4_9BACL</name>
<dbReference type="CDD" id="cd03823">
    <property type="entry name" value="GT4_ExpE7-like"/>
    <property type="match status" value="1"/>
</dbReference>
<organism evidence="4 5">
    <name type="scientific">Cohnella xylanilytica</name>
    <dbReference type="NCBI Taxonomy" id="557555"/>
    <lineage>
        <taxon>Bacteria</taxon>
        <taxon>Bacillati</taxon>
        <taxon>Bacillota</taxon>
        <taxon>Bacilli</taxon>
        <taxon>Bacillales</taxon>
        <taxon>Paenibacillaceae</taxon>
        <taxon>Cohnella</taxon>
    </lineage>
</organism>
<evidence type="ECO:0000256" key="1">
    <source>
        <dbReference type="SAM" id="MobiDB-lite"/>
    </source>
</evidence>
<feature type="region of interest" description="Disordered" evidence="1">
    <location>
        <begin position="1"/>
        <end position="74"/>
    </location>
</feature>
<dbReference type="GO" id="GO:0016757">
    <property type="term" value="F:glycosyltransferase activity"/>
    <property type="evidence" value="ECO:0007669"/>
    <property type="project" value="InterPro"/>
</dbReference>
<gene>
    <name evidence="4" type="ORF">H7B90_21900</name>
</gene>
<dbReference type="PANTHER" id="PTHR45947">
    <property type="entry name" value="SULFOQUINOVOSYL TRANSFERASE SQD2"/>
    <property type="match status" value="1"/>
</dbReference>
<sequence>MVRIRRRRATRTAIRRSRAKRPRRSGIKPGGRRSSRGQPRRPDSKRRAGQKVANRAERFTPAPDPHVYVPQPNSRQASGERLSILYLVHVFYPESFTGTEKFVLNMARSMQGKGHRVKVVTCGQTVAEDSLNAIGDVVWSEYEGVPVLAYRHRRLDPAASFQIADASLPAFAEHILEREQPSIVHIGHPSRALDFAQAAKRRGIPYVITLTDFWMVCPKSLLLRDNLELCSGPEGGAACLAHCGLANVSERLANYLPILESASRLLSPSAFLASMVRNVYPSLRVDVLNHGLRPESLVPNTKVYDKRSPLTLVYGGSITRHKGVHVLVQAMSWVPSSRLRLRIYGSGDPEYTNAVREMASADPRIAFYGPYSEADIPRIYRESDVAVVPSIWYENYPFALNEALASRVPALVSNIGGMAEAVRDGINGLTFQAGSARDLARRIERLLKAPALLNSLKRNLRNTPTRTVEDEAFAYENVYFAHAL</sequence>
<feature type="domain" description="Glycosyltransferase subfamily 4-like N-terminal" evidence="3">
    <location>
        <begin position="97"/>
        <end position="277"/>
    </location>
</feature>
<dbReference type="InterPro" id="IPR001296">
    <property type="entry name" value="Glyco_trans_1"/>
</dbReference>
<dbReference type="PANTHER" id="PTHR45947:SF13">
    <property type="entry name" value="TRANSFERASE"/>
    <property type="match status" value="1"/>
</dbReference>
<dbReference type="Proteomes" id="UP000553776">
    <property type="component" value="Unassembled WGS sequence"/>
</dbReference>
<dbReference type="AlphaFoldDB" id="A0A841U2Q4"/>
<dbReference type="InterPro" id="IPR028098">
    <property type="entry name" value="Glyco_trans_4-like_N"/>
</dbReference>
<dbReference type="InterPro" id="IPR050194">
    <property type="entry name" value="Glycosyltransferase_grp1"/>
</dbReference>
<accession>A0A841U2Q4</accession>
<protein>
    <submittedName>
        <fullName evidence="4">Glycosyltransferase family 4 protein</fullName>
    </submittedName>
</protein>
<dbReference type="Pfam" id="PF13579">
    <property type="entry name" value="Glyco_trans_4_4"/>
    <property type="match status" value="1"/>
</dbReference>